<dbReference type="Pfam" id="PF00805">
    <property type="entry name" value="Pentapeptide"/>
    <property type="match status" value="1"/>
</dbReference>
<proteinExistence type="predicted"/>
<accession>A0A402BJ03</accession>
<dbReference type="InterPro" id="IPR001646">
    <property type="entry name" value="5peptide_repeat"/>
</dbReference>
<gene>
    <name evidence="2" type="ORF">KDA_66960</name>
</gene>
<dbReference type="PANTHER" id="PTHR14136">
    <property type="entry name" value="BTB_POZ DOMAIN-CONTAINING PROTEIN KCTD9"/>
    <property type="match status" value="1"/>
</dbReference>
<sequence>MRHRVLSKGIAIALVVSIVAIMAGYHLNWTGFQGRTLWDWLNLLGVLAIPVVVGVGTAWLSTEQAREAALHGYLDKMAELLLNENLRESKTNTEVRAVARTRTWTVLRLLDPGRRSILFMFLAESELISIIDLSKANFSGADLSEADLRGADLRAANLSNADLRGANLDGLNLLATNVTTAQLLQAKSLEGTIMPNKSRSSCKS</sequence>
<feature type="transmembrane region" description="Helical" evidence="1">
    <location>
        <begin position="9"/>
        <end position="28"/>
    </location>
</feature>
<name>A0A402BJ03_9CHLR</name>
<evidence type="ECO:0000313" key="3">
    <source>
        <dbReference type="Proteomes" id="UP000287171"/>
    </source>
</evidence>
<evidence type="ECO:0008006" key="4">
    <source>
        <dbReference type="Google" id="ProtNLM"/>
    </source>
</evidence>
<keyword evidence="1" id="KW-0472">Membrane</keyword>
<dbReference type="AlphaFoldDB" id="A0A402BJ03"/>
<keyword evidence="3" id="KW-1185">Reference proteome</keyword>
<dbReference type="PANTHER" id="PTHR14136:SF17">
    <property type="entry name" value="BTB_POZ DOMAIN-CONTAINING PROTEIN KCTD9"/>
    <property type="match status" value="1"/>
</dbReference>
<reference evidence="3" key="1">
    <citation type="submission" date="2018-12" db="EMBL/GenBank/DDBJ databases">
        <title>Tengunoibacter tsumagoiensis gen. nov., sp. nov., Dictyobacter kobayashii sp. nov., D. alpinus sp. nov., and D. joshuensis sp. nov. and description of Dictyobacteraceae fam. nov. within the order Ktedonobacterales isolated from Tengu-no-mugimeshi.</title>
        <authorList>
            <person name="Wang C.M."/>
            <person name="Zheng Y."/>
            <person name="Sakai Y."/>
            <person name="Toyoda A."/>
            <person name="Minakuchi Y."/>
            <person name="Abe K."/>
            <person name="Yokota A."/>
            <person name="Yabe S."/>
        </authorList>
    </citation>
    <scope>NUCLEOTIDE SEQUENCE [LARGE SCALE GENOMIC DNA]</scope>
    <source>
        <strain evidence="3">Uno16</strain>
    </source>
</reference>
<keyword evidence="1" id="KW-1133">Transmembrane helix</keyword>
<keyword evidence="1" id="KW-0812">Transmembrane</keyword>
<dbReference type="Gene3D" id="2.160.20.80">
    <property type="entry name" value="E3 ubiquitin-protein ligase SopA"/>
    <property type="match status" value="1"/>
</dbReference>
<dbReference type="Proteomes" id="UP000287171">
    <property type="component" value="Unassembled WGS sequence"/>
</dbReference>
<protein>
    <recommendedName>
        <fullName evidence="4">Pentapeptide repeat-containing protein</fullName>
    </recommendedName>
</protein>
<dbReference type="RefSeq" id="WP_246039304.1">
    <property type="nucleotide sequence ID" value="NZ_BIFT01000002.1"/>
</dbReference>
<comment type="caution">
    <text evidence="2">The sequence shown here is derived from an EMBL/GenBank/DDBJ whole genome shotgun (WGS) entry which is preliminary data.</text>
</comment>
<organism evidence="2 3">
    <name type="scientific">Dictyobacter alpinus</name>
    <dbReference type="NCBI Taxonomy" id="2014873"/>
    <lineage>
        <taxon>Bacteria</taxon>
        <taxon>Bacillati</taxon>
        <taxon>Chloroflexota</taxon>
        <taxon>Ktedonobacteria</taxon>
        <taxon>Ktedonobacterales</taxon>
        <taxon>Dictyobacteraceae</taxon>
        <taxon>Dictyobacter</taxon>
    </lineage>
</organism>
<dbReference type="EMBL" id="BIFT01000002">
    <property type="protein sequence ID" value="GCE31212.1"/>
    <property type="molecule type" value="Genomic_DNA"/>
</dbReference>
<feature type="transmembrane region" description="Helical" evidence="1">
    <location>
        <begin position="40"/>
        <end position="60"/>
    </location>
</feature>
<evidence type="ECO:0000256" key="1">
    <source>
        <dbReference type="SAM" id="Phobius"/>
    </source>
</evidence>
<dbReference type="SUPFAM" id="SSF141571">
    <property type="entry name" value="Pentapeptide repeat-like"/>
    <property type="match status" value="1"/>
</dbReference>
<dbReference type="InterPro" id="IPR051082">
    <property type="entry name" value="Pentapeptide-BTB/POZ_domain"/>
</dbReference>
<evidence type="ECO:0000313" key="2">
    <source>
        <dbReference type="EMBL" id="GCE31212.1"/>
    </source>
</evidence>